<feature type="region of interest" description="Disordered" evidence="1">
    <location>
        <begin position="182"/>
        <end position="216"/>
    </location>
</feature>
<reference evidence="2" key="1">
    <citation type="submission" date="2019-10" db="EMBL/GenBank/DDBJ databases">
        <authorList>
            <consortium name="DOE Joint Genome Institute"/>
            <person name="Kuo A."/>
            <person name="Miyauchi S."/>
            <person name="Kiss E."/>
            <person name="Drula E."/>
            <person name="Kohler A."/>
            <person name="Sanchez-Garcia M."/>
            <person name="Andreopoulos B."/>
            <person name="Barry K.W."/>
            <person name="Bonito G."/>
            <person name="Buee M."/>
            <person name="Carver A."/>
            <person name="Chen C."/>
            <person name="Cichocki N."/>
            <person name="Clum A."/>
            <person name="Culley D."/>
            <person name="Crous P.W."/>
            <person name="Fauchery L."/>
            <person name="Girlanda M."/>
            <person name="Hayes R."/>
            <person name="Keri Z."/>
            <person name="LaButti K."/>
            <person name="Lipzen A."/>
            <person name="Lombard V."/>
            <person name="Magnuson J."/>
            <person name="Maillard F."/>
            <person name="Morin E."/>
            <person name="Murat C."/>
            <person name="Nolan M."/>
            <person name="Ohm R."/>
            <person name="Pangilinan J."/>
            <person name="Pereira M."/>
            <person name="Perotto S."/>
            <person name="Peter M."/>
            <person name="Riley R."/>
            <person name="Sitrit Y."/>
            <person name="Stielow B."/>
            <person name="Szollosi G."/>
            <person name="Zifcakova L."/>
            <person name="Stursova M."/>
            <person name="Spatafora J.W."/>
            <person name="Tedersoo L."/>
            <person name="Vaario L.-M."/>
            <person name="Yamada A."/>
            <person name="Yan M."/>
            <person name="Wang P."/>
            <person name="Xu J."/>
            <person name="Bruns T."/>
            <person name="Baldrian P."/>
            <person name="Vilgalys R."/>
            <person name="Henrissat B."/>
            <person name="Grigoriev I.V."/>
            <person name="Hibbett D."/>
            <person name="Nagy L.G."/>
            <person name="Martin F.M."/>
        </authorList>
    </citation>
    <scope>NUCLEOTIDE SEQUENCE</scope>
    <source>
        <strain evidence="2">BED1</strain>
    </source>
</reference>
<dbReference type="AlphaFoldDB" id="A0AAD4GB35"/>
<gene>
    <name evidence="2" type="ORF">L210DRAFT_3507124</name>
</gene>
<feature type="region of interest" description="Disordered" evidence="1">
    <location>
        <begin position="98"/>
        <end position="125"/>
    </location>
</feature>
<sequence length="216" mass="23555">MDPALKTKLDTLKNYLSNLLDTLPVAEAGLATYNFGSFSISADEIEDYGEIGAVLGMKIFASVPVSMMDERMIIDRTSKHYKITSRLDNGIMRDPAQSSQVIDKSLPPAGRAAPRPRLERAGKAAVVDDEIDDGNDWLDEPHQLDPATIGVERHTFTLGGRDDIDLSSSYLRNILSDTDITQTHAETASTSRNEPASGSSSATKPPPASMDWDSWE</sequence>
<protein>
    <submittedName>
        <fullName evidence="2">Uncharacterized protein</fullName>
    </submittedName>
</protein>
<evidence type="ECO:0000313" key="3">
    <source>
        <dbReference type="Proteomes" id="UP001194468"/>
    </source>
</evidence>
<feature type="compositionally biased region" description="Low complexity" evidence="1">
    <location>
        <begin position="106"/>
        <end position="115"/>
    </location>
</feature>
<proteinExistence type="predicted"/>
<evidence type="ECO:0000256" key="1">
    <source>
        <dbReference type="SAM" id="MobiDB-lite"/>
    </source>
</evidence>
<feature type="compositionally biased region" description="Polar residues" evidence="1">
    <location>
        <begin position="182"/>
        <end position="203"/>
    </location>
</feature>
<reference evidence="2" key="2">
    <citation type="journal article" date="2020" name="Nat. Commun.">
        <title>Large-scale genome sequencing of mycorrhizal fungi provides insights into the early evolution of symbiotic traits.</title>
        <authorList>
            <person name="Miyauchi S."/>
            <person name="Kiss E."/>
            <person name="Kuo A."/>
            <person name="Drula E."/>
            <person name="Kohler A."/>
            <person name="Sanchez-Garcia M."/>
            <person name="Morin E."/>
            <person name="Andreopoulos B."/>
            <person name="Barry K.W."/>
            <person name="Bonito G."/>
            <person name="Buee M."/>
            <person name="Carver A."/>
            <person name="Chen C."/>
            <person name="Cichocki N."/>
            <person name="Clum A."/>
            <person name="Culley D."/>
            <person name="Crous P.W."/>
            <person name="Fauchery L."/>
            <person name="Girlanda M."/>
            <person name="Hayes R.D."/>
            <person name="Keri Z."/>
            <person name="LaButti K."/>
            <person name="Lipzen A."/>
            <person name="Lombard V."/>
            <person name="Magnuson J."/>
            <person name="Maillard F."/>
            <person name="Murat C."/>
            <person name="Nolan M."/>
            <person name="Ohm R.A."/>
            <person name="Pangilinan J."/>
            <person name="Pereira M.F."/>
            <person name="Perotto S."/>
            <person name="Peter M."/>
            <person name="Pfister S."/>
            <person name="Riley R."/>
            <person name="Sitrit Y."/>
            <person name="Stielow J.B."/>
            <person name="Szollosi G."/>
            <person name="Zifcakova L."/>
            <person name="Stursova M."/>
            <person name="Spatafora J.W."/>
            <person name="Tedersoo L."/>
            <person name="Vaario L.M."/>
            <person name="Yamada A."/>
            <person name="Yan M."/>
            <person name="Wang P."/>
            <person name="Xu J."/>
            <person name="Bruns T."/>
            <person name="Baldrian P."/>
            <person name="Vilgalys R."/>
            <person name="Dunand C."/>
            <person name="Henrissat B."/>
            <person name="Grigoriev I.V."/>
            <person name="Hibbett D."/>
            <person name="Nagy L.G."/>
            <person name="Martin F.M."/>
        </authorList>
    </citation>
    <scope>NUCLEOTIDE SEQUENCE</scope>
    <source>
        <strain evidence="2">BED1</strain>
    </source>
</reference>
<dbReference type="EMBL" id="WHUW01000035">
    <property type="protein sequence ID" value="KAF8433180.1"/>
    <property type="molecule type" value="Genomic_DNA"/>
</dbReference>
<dbReference type="Proteomes" id="UP001194468">
    <property type="component" value="Unassembled WGS sequence"/>
</dbReference>
<organism evidence="2 3">
    <name type="scientific">Boletus edulis BED1</name>
    <dbReference type="NCBI Taxonomy" id="1328754"/>
    <lineage>
        <taxon>Eukaryota</taxon>
        <taxon>Fungi</taxon>
        <taxon>Dikarya</taxon>
        <taxon>Basidiomycota</taxon>
        <taxon>Agaricomycotina</taxon>
        <taxon>Agaricomycetes</taxon>
        <taxon>Agaricomycetidae</taxon>
        <taxon>Boletales</taxon>
        <taxon>Boletineae</taxon>
        <taxon>Boletaceae</taxon>
        <taxon>Boletoideae</taxon>
        <taxon>Boletus</taxon>
    </lineage>
</organism>
<accession>A0AAD4GB35</accession>
<evidence type="ECO:0000313" key="2">
    <source>
        <dbReference type="EMBL" id="KAF8433180.1"/>
    </source>
</evidence>
<comment type="caution">
    <text evidence="2">The sequence shown here is derived from an EMBL/GenBank/DDBJ whole genome shotgun (WGS) entry which is preliminary data.</text>
</comment>
<name>A0AAD4GB35_BOLED</name>
<keyword evidence="3" id="KW-1185">Reference proteome</keyword>